<protein>
    <submittedName>
        <fullName evidence="1">Uncharacterized protein</fullName>
    </submittedName>
</protein>
<reference evidence="1" key="1">
    <citation type="journal article" date="2020" name="Nature">
        <title>Giant virus diversity and host interactions through global metagenomics.</title>
        <authorList>
            <person name="Schulz F."/>
            <person name="Roux S."/>
            <person name="Paez-Espino D."/>
            <person name="Jungbluth S."/>
            <person name="Walsh D.A."/>
            <person name="Denef V.J."/>
            <person name="McMahon K.D."/>
            <person name="Konstantinidis K.T."/>
            <person name="Eloe-Fadrosh E.A."/>
            <person name="Kyrpides N.C."/>
            <person name="Woyke T."/>
        </authorList>
    </citation>
    <scope>NUCLEOTIDE SEQUENCE</scope>
    <source>
        <strain evidence="1">GVMAG-M-3300009180-1</strain>
    </source>
</reference>
<name>A0A6C0F165_9ZZZZ</name>
<dbReference type="AlphaFoldDB" id="A0A6C0F165"/>
<organism evidence="1">
    <name type="scientific">viral metagenome</name>
    <dbReference type="NCBI Taxonomy" id="1070528"/>
    <lineage>
        <taxon>unclassified sequences</taxon>
        <taxon>metagenomes</taxon>
        <taxon>organismal metagenomes</taxon>
    </lineage>
</organism>
<sequence>MSLTRFNDDAARIKKKLQEMTGVSDYQLNAPGPGLDMPFFEDPQIRLQKWGANLRNNTTNLESDLIGINRKATKKTVEYGAMTPSTSTNRYSSSAAFVDETRASNPAWTLRDLEHTRWTQVEAPHLHPIATGISGAATPVDIPFLNRESTRIIQKGNQ</sequence>
<evidence type="ECO:0000313" key="1">
    <source>
        <dbReference type="EMBL" id="QHT35237.1"/>
    </source>
</evidence>
<proteinExistence type="predicted"/>
<accession>A0A6C0F165</accession>
<dbReference type="EMBL" id="MN739015">
    <property type="protein sequence ID" value="QHT35237.1"/>
    <property type="molecule type" value="Genomic_DNA"/>
</dbReference>